<sequence length="107" mass="12839">TCPHKVFRDKMRNLVRHVYDDEVKLMREEFIRARDCYILSGKEEDKLMANELKKNYDLKLKILRREATANYISESSVRSKAIWNVINSERKSKQREPENLTYLMVNS</sequence>
<name>A0A1B6FTN2_9HEMI</name>
<dbReference type="AlphaFoldDB" id="A0A1B6FTN2"/>
<evidence type="ECO:0000313" key="1">
    <source>
        <dbReference type="EMBL" id="JAS53577.1"/>
    </source>
</evidence>
<dbReference type="EMBL" id="GECZ01016192">
    <property type="protein sequence ID" value="JAS53577.1"/>
    <property type="molecule type" value="Transcribed_RNA"/>
</dbReference>
<proteinExistence type="predicted"/>
<reference evidence="1" key="1">
    <citation type="submission" date="2015-11" db="EMBL/GenBank/DDBJ databases">
        <title>De novo transcriptome assembly of four potential Pierce s Disease insect vectors from Arizona vineyards.</title>
        <authorList>
            <person name="Tassone E.E."/>
        </authorList>
    </citation>
    <scope>NUCLEOTIDE SEQUENCE</scope>
</reference>
<accession>A0A1B6FTN2</accession>
<feature type="non-terminal residue" evidence="1">
    <location>
        <position position="107"/>
    </location>
</feature>
<gene>
    <name evidence="1" type="ORF">g.50319</name>
</gene>
<protein>
    <submittedName>
        <fullName evidence="1">Uncharacterized protein</fullName>
    </submittedName>
</protein>
<organism evidence="1">
    <name type="scientific">Cuerna arida</name>
    <dbReference type="NCBI Taxonomy" id="1464854"/>
    <lineage>
        <taxon>Eukaryota</taxon>
        <taxon>Metazoa</taxon>
        <taxon>Ecdysozoa</taxon>
        <taxon>Arthropoda</taxon>
        <taxon>Hexapoda</taxon>
        <taxon>Insecta</taxon>
        <taxon>Pterygota</taxon>
        <taxon>Neoptera</taxon>
        <taxon>Paraneoptera</taxon>
        <taxon>Hemiptera</taxon>
        <taxon>Auchenorrhyncha</taxon>
        <taxon>Membracoidea</taxon>
        <taxon>Cicadellidae</taxon>
        <taxon>Cicadellinae</taxon>
        <taxon>Proconiini</taxon>
        <taxon>Cuerna</taxon>
    </lineage>
</organism>
<feature type="non-terminal residue" evidence="1">
    <location>
        <position position="1"/>
    </location>
</feature>